<dbReference type="GO" id="GO:0003677">
    <property type="term" value="F:DNA binding"/>
    <property type="evidence" value="ECO:0007669"/>
    <property type="project" value="InterPro"/>
</dbReference>
<comment type="caution">
    <text evidence="2">The sequence shown here is derived from an EMBL/GenBank/DDBJ whole genome shotgun (WGS) entry which is preliminary data.</text>
</comment>
<evidence type="ECO:0000259" key="1">
    <source>
        <dbReference type="PROSITE" id="PS00622"/>
    </source>
</evidence>
<dbReference type="AlphaFoldDB" id="A0A923MRQ2"/>
<dbReference type="RefSeq" id="WP_187076710.1">
    <property type="nucleotide sequence ID" value="NZ_JACORT010000005.1"/>
</dbReference>
<keyword evidence="3" id="KW-1185">Reference proteome</keyword>
<dbReference type="InterPro" id="IPR016032">
    <property type="entry name" value="Sig_transdc_resp-reg_C-effctor"/>
</dbReference>
<dbReference type="SMART" id="SM00421">
    <property type="entry name" value="HTH_LUXR"/>
    <property type="match status" value="1"/>
</dbReference>
<sequence length="217" mass="23116">MDASAEGARSAMYVATIPDGPGHGLSLVMDELAHGVLLASAKGQLLHANQAARHELARRRVVGVHEGHLHTTDAAQSKVLMQALARAETGRRSLIALRTATRQRVSIAVVPLRPERLQPTCSVALLFSRASVCDAVMLCFFARTHGLTPAEEQVLGILCQGYSAPQIALQLHVAVSTIRSHVRSMCAKTHCHGVRALVAQVAVLPPIGAAHLQDPVH</sequence>
<dbReference type="Gene3D" id="1.10.10.10">
    <property type="entry name" value="Winged helix-like DNA-binding domain superfamily/Winged helix DNA-binding domain"/>
    <property type="match status" value="1"/>
</dbReference>
<evidence type="ECO:0000313" key="2">
    <source>
        <dbReference type="EMBL" id="MBC5783960.1"/>
    </source>
</evidence>
<name>A0A923MRQ2_9BURK</name>
<dbReference type="PRINTS" id="PR00038">
    <property type="entry name" value="HTHLUXR"/>
</dbReference>
<protein>
    <submittedName>
        <fullName evidence="2">LuxR family transcriptional regulator</fullName>
    </submittedName>
</protein>
<gene>
    <name evidence="2" type="ORF">H8N03_13470</name>
</gene>
<dbReference type="Proteomes" id="UP000608513">
    <property type="component" value="Unassembled WGS sequence"/>
</dbReference>
<dbReference type="InterPro" id="IPR036388">
    <property type="entry name" value="WH-like_DNA-bd_sf"/>
</dbReference>
<dbReference type="GO" id="GO:0006355">
    <property type="term" value="P:regulation of DNA-templated transcription"/>
    <property type="evidence" value="ECO:0007669"/>
    <property type="project" value="InterPro"/>
</dbReference>
<reference evidence="2" key="1">
    <citation type="submission" date="2020-08" db="EMBL/GenBank/DDBJ databases">
        <title>Ramlibacter sp. USB13 16S ribosomal RNA gene genome sequencing and assembly.</title>
        <authorList>
            <person name="Kang M."/>
        </authorList>
    </citation>
    <scope>NUCLEOTIDE SEQUENCE</scope>
    <source>
        <strain evidence="2">USB13</strain>
    </source>
</reference>
<dbReference type="CDD" id="cd06170">
    <property type="entry name" value="LuxR_C_like"/>
    <property type="match status" value="1"/>
</dbReference>
<dbReference type="InterPro" id="IPR000792">
    <property type="entry name" value="Tscrpt_reg_LuxR_C"/>
</dbReference>
<dbReference type="PROSITE" id="PS00622">
    <property type="entry name" value="HTH_LUXR_1"/>
    <property type="match status" value="1"/>
</dbReference>
<dbReference type="Pfam" id="PF00196">
    <property type="entry name" value="GerE"/>
    <property type="match status" value="1"/>
</dbReference>
<organism evidence="2 3">
    <name type="scientific">Ramlibacter cellulosilyticus</name>
    <dbReference type="NCBI Taxonomy" id="2764187"/>
    <lineage>
        <taxon>Bacteria</taxon>
        <taxon>Pseudomonadati</taxon>
        <taxon>Pseudomonadota</taxon>
        <taxon>Betaproteobacteria</taxon>
        <taxon>Burkholderiales</taxon>
        <taxon>Comamonadaceae</taxon>
        <taxon>Ramlibacter</taxon>
    </lineage>
</organism>
<proteinExistence type="predicted"/>
<dbReference type="SUPFAM" id="SSF46894">
    <property type="entry name" value="C-terminal effector domain of the bipartite response regulators"/>
    <property type="match status" value="1"/>
</dbReference>
<feature type="domain" description="HTH luxR-type" evidence="1">
    <location>
        <begin position="161"/>
        <end position="188"/>
    </location>
</feature>
<accession>A0A923MRQ2</accession>
<dbReference type="EMBL" id="JACORT010000005">
    <property type="protein sequence ID" value="MBC5783960.1"/>
    <property type="molecule type" value="Genomic_DNA"/>
</dbReference>
<evidence type="ECO:0000313" key="3">
    <source>
        <dbReference type="Proteomes" id="UP000608513"/>
    </source>
</evidence>